<feature type="compositionally biased region" description="Polar residues" evidence="1">
    <location>
        <begin position="556"/>
        <end position="573"/>
    </location>
</feature>
<proteinExistence type="predicted"/>
<comment type="caution">
    <text evidence="2">The sequence shown here is derived from an EMBL/GenBank/DDBJ whole genome shotgun (WGS) entry which is preliminary data.</text>
</comment>
<protein>
    <recommendedName>
        <fullName evidence="4">DUF4780 domain-containing protein</fullName>
    </recommendedName>
</protein>
<feature type="region of interest" description="Disordered" evidence="1">
    <location>
        <begin position="81"/>
        <end position="107"/>
    </location>
</feature>
<evidence type="ECO:0000313" key="3">
    <source>
        <dbReference type="Proteomes" id="UP001151699"/>
    </source>
</evidence>
<organism evidence="2 3">
    <name type="scientific">Pseudolycoriella hygida</name>
    <dbReference type="NCBI Taxonomy" id="35572"/>
    <lineage>
        <taxon>Eukaryota</taxon>
        <taxon>Metazoa</taxon>
        <taxon>Ecdysozoa</taxon>
        <taxon>Arthropoda</taxon>
        <taxon>Hexapoda</taxon>
        <taxon>Insecta</taxon>
        <taxon>Pterygota</taxon>
        <taxon>Neoptera</taxon>
        <taxon>Endopterygota</taxon>
        <taxon>Diptera</taxon>
        <taxon>Nematocera</taxon>
        <taxon>Sciaroidea</taxon>
        <taxon>Sciaridae</taxon>
        <taxon>Pseudolycoriella</taxon>
    </lineage>
</organism>
<feature type="compositionally biased region" description="Basic and acidic residues" evidence="1">
    <location>
        <begin position="663"/>
        <end position="673"/>
    </location>
</feature>
<feature type="compositionally biased region" description="Basic and acidic residues" evidence="1">
    <location>
        <begin position="680"/>
        <end position="693"/>
    </location>
</feature>
<evidence type="ECO:0000313" key="2">
    <source>
        <dbReference type="EMBL" id="KAJ6642916.1"/>
    </source>
</evidence>
<feature type="compositionally biased region" description="Low complexity" evidence="1">
    <location>
        <begin position="84"/>
        <end position="100"/>
    </location>
</feature>
<accession>A0A9Q0N3U6</accession>
<gene>
    <name evidence="2" type="ORF">Bhyg_07872</name>
</gene>
<sequence>MPNDGLSGSHNALNNAYGTMPIVFNNVDAFDLSSSHPYVLMILQFIILRCRLDLTDLTQEFRSPRSVHLSTFLMFRSVGSKVPQTNNNHTNQTHTNSSNHAQRPRQALTTTSIIPERALEVKGQGQALFPTAIVKINVPAKMLGLKRTHIPTFVKDLIEERKKKECNSTSCTTVQAMPVKIEPTKTEDERTTAEEWIRNLPNWYSLLGKTRGVVKWSIKIKMNSDDTASNDSVSINGELLDMVLNNYVDADFRVEKSNGKWKTLKLSSAIVVPKVQPKAQQTPRSTSKFSIVNATNQRREERNNANNVGCNATHASHGIKKVNRKGSVKAKAESQNSSSSLISKLSRVSVTSTPSPMGVGDKERDNKANYKRIRSPASTNATVGIPNELAKVPLDPVAANTVTETAKTPTLTQPQLQVTGYQIDQTATMSVESSSALESSSSLSYRDAALEPLNVKVCVATRPPKDKELHFIRLHLSNKIEEAILNNRFAPVFRKETTLQKDVVYLNCADSHCLNWITKVINKSIPNVEGKLMVINQRQPVGYDFTSDITKTLTGSGSFNRSKQADQGTSRSYANPAKPVFTGPPISTGLPVSAGSPIFSGPRVFTGTPVLTQPLVFTGPPVPTGPPALARRPFMKMKWKLVRLIGKSSTPITITTVDARNSETGKLKNRESDDPVSMDSESKSNHTTFEKASKNKRKKNKKQVQMVVESERDEKLPLENLNINTEKPDEGSNPVRGYRYNNLKFYLFEAACNKEKQTQKSIMT</sequence>
<feature type="region of interest" description="Disordered" evidence="1">
    <location>
        <begin position="663"/>
        <end position="736"/>
    </location>
</feature>
<dbReference type="EMBL" id="WJQU01000002">
    <property type="protein sequence ID" value="KAJ6642916.1"/>
    <property type="molecule type" value="Genomic_DNA"/>
</dbReference>
<evidence type="ECO:0008006" key="4">
    <source>
        <dbReference type="Google" id="ProtNLM"/>
    </source>
</evidence>
<dbReference type="AlphaFoldDB" id="A0A9Q0N3U6"/>
<dbReference type="Proteomes" id="UP001151699">
    <property type="component" value="Chromosome B"/>
</dbReference>
<reference evidence="2" key="1">
    <citation type="submission" date="2022-07" db="EMBL/GenBank/DDBJ databases">
        <authorList>
            <person name="Trinca V."/>
            <person name="Uliana J.V.C."/>
            <person name="Torres T.T."/>
            <person name="Ward R.J."/>
            <person name="Monesi N."/>
        </authorList>
    </citation>
    <scope>NUCLEOTIDE SEQUENCE</scope>
    <source>
        <strain evidence="2">HSMRA1968</strain>
        <tissue evidence="2">Whole embryos</tissue>
    </source>
</reference>
<evidence type="ECO:0000256" key="1">
    <source>
        <dbReference type="SAM" id="MobiDB-lite"/>
    </source>
</evidence>
<feature type="compositionally biased region" description="Low complexity" evidence="1">
    <location>
        <begin position="334"/>
        <end position="349"/>
    </location>
</feature>
<feature type="region of interest" description="Disordered" evidence="1">
    <location>
        <begin position="556"/>
        <end position="580"/>
    </location>
</feature>
<keyword evidence="3" id="KW-1185">Reference proteome</keyword>
<feature type="region of interest" description="Disordered" evidence="1">
    <location>
        <begin position="322"/>
        <end position="366"/>
    </location>
</feature>
<name>A0A9Q0N3U6_9DIPT</name>